<reference evidence="2 3" key="1">
    <citation type="submission" date="2020-05" db="EMBL/GenBank/DDBJ databases">
        <authorList>
            <person name="Niu N."/>
        </authorList>
    </citation>
    <scope>NUCLEOTIDE SEQUENCE [LARGE SCALE GENOMIC DNA]</scope>
    <source>
        <strain evidence="2 3">3340-03</strain>
    </source>
</reference>
<keyword evidence="1" id="KW-0620">Polyamine biosynthesis</keyword>
<dbReference type="AlphaFoldDB" id="A0A849P1U9"/>
<dbReference type="Pfam" id="PF01564">
    <property type="entry name" value="Spermine_synth"/>
    <property type="match status" value="1"/>
</dbReference>
<proteinExistence type="predicted"/>
<dbReference type="Gene3D" id="3.40.50.150">
    <property type="entry name" value="Vaccinia Virus protein VP39"/>
    <property type="match status" value="1"/>
</dbReference>
<protein>
    <submittedName>
        <fullName evidence="2">Spermidine synthase</fullName>
    </submittedName>
</protein>
<evidence type="ECO:0000313" key="2">
    <source>
        <dbReference type="EMBL" id="NOL51410.1"/>
    </source>
</evidence>
<dbReference type="PANTHER" id="PTHR43317:SF1">
    <property type="entry name" value="THERMOSPERMINE SYNTHASE ACAULIS5"/>
    <property type="match status" value="1"/>
</dbReference>
<dbReference type="PANTHER" id="PTHR43317">
    <property type="entry name" value="THERMOSPERMINE SYNTHASE ACAULIS5"/>
    <property type="match status" value="1"/>
</dbReference>
<dbReference type="GO" id="GO:0006596">
    <property type="term" value="P:polyamine biosynthetic process"/>
    <property type="evidence" value="ECO:0007669"/>
    <property type="project" value="UniProtKB-KW"/>
</dbReference>
<organism evidence="2 3">
    <name type="scientific">Pelistega suis</name>
    <dbReference type="NCBI Taxonomy" id="1631957"/>
    <lineage>
        <taxon>Bacteria</taxon>
        <taxon>Pseudomonadati</taxon>
        <taxon>Pseudomonadota</taxon>
        <taxon>Betaproteobacteria</taxon>
        <taxon>Burkholderiales</taxon>
        <taxon>Alcaligenaceae</taxon>
        <taxon>Pelistega</taxon>
    </lineage>
</organism>
<name>A0A849P1U9_9BURK</name>
<keyword evidence="3" id="KW-1185">Reference proteome</keyword>
<evidence type="ECO:0000313" key="3">
    <source>
        <dbReference type="Proteomes" id="UP000537862"/>
    </source>
</evidence>
<dbReference type="RefSeq" id="WP_171680091.1">
    <property type="nucleotide sequence ID" value="NZ_JABGBN010000002.1"/>
</dbReference>
<dbReference type="EMBL" id="JABGBN010000002">
    <property type="protein sequence ID" value="NOL51410.1"/>
    <property type="molecule type" value="Genomic_DNA"/>
</dbReference>
<evidence type="ECO:0000256" key="1">
    <source>
        <dbReference type="ARBA" id="ARBA00023115"/>
    </source>
</evidence>
<dbReference type="SUPFAM" id="SSF53335">
    <property type="entry name" value="S-adenosyl-L-methionine-dependent methyltransferases"/>
    <property type="match status" value="1"/>
</dbReference>
<comment type="caution">
    <text evidence="2">The sequence shown here is derived from an EMBL/GenBank/DDBJ whole genome shotgun (WGS) entry which is preliminary data.</text>
</comment>
<gene>
    <name evidence="2" type="ORF">HKX39_04360</name>
</gene>
<accession>A0A849P1U9</accession>
<dbReference type="InterPro" id="IPR029063">
    <property type="entry name" value="SAM-dependent_MTases_sf"/>
</dbReference>
<dbReference type="Proteomes" id="UP000537862">
    <property type="component" value="Unassembled WGS sequence"/>
</dbReference>
<sequence>MQKTAPDAERDMPTLSEMDGVRCLHFDSPWIQGAMQVSNPSRLVFLYTRQMMGWLLFLETASVKRIDMLGLGAGSLTRYCLKHTKADIHCVEWNPTVTAFCHQFFKLPRQHKRLSITHEDAQLWVANEQNHHQSQVLLVDLYDYTAQGPVADSLEFYENCYRVLGDYGVLVVNLFGHHPSYRKNIKHIQKAFSQRVLIFDETEDGNRIVLAFKGPHLQVNKEDLLARARVLQRHTELEAVEMAQMIIPQMEKNAIKNKVYPNFLVV</sequence>